<reference evidence="3" key="1">
    <citation type="journal article" date="2019" name="Int. J. Syst. Evol. Microbiol.">
        <title>The Global Catalogue of Microorganisms (GCM) 10K type strain sequencing project: providing services to taxonomists for standard genome sequencing and annotation.</title>
        <authorList>
            <consortium name="The Broad Institute Genomics Platform"/>
            <consortium name="The Broad Institute Genome Sequencing Center for Infectious Disease"/>
            <person name="Wu L."/>
            <person name="Ma J."/>
        </authorList>
    </citation>
    <scope>NUCLEOTIDE SEQUENCE [LARGE SCALE GENOMIC DNA]</scope>
    <source>
        <strain evidence="3">KCTC 52239</strain>
    </source>
</reference>
<dbReference type="InterPro" id="IPR038390">
    <property type="entry name" value="Metal_Tscrpt_repr_sf"/>
</dbReference>
<dbReference type="Proteomes" id="UP001595557">
    <property type="component" value="Unassembled WGS sequence"/>
</dbReference>
<gene>
    <name evidence="2" type="ORF">ACFOD7_15240</name>
</gene>
<keyword evidence="3" id="KW-1185">Reference proteome</keyword>
<name>A0ABV7IFN5_9RHOB</name>
<dbReference type="PANTHER" id="PTHR33677:SF3">
    <property type="entry name" value="COPPER-SENSING TRANSCRIPTIONAL REPRESSOR RICR"/>
    <property type="match status" value="1"/>
</dbReference>
<dbReference type="Pfam" id="PF02583">
    <property type="entry name" value="Trns_repr_metal"/>
    <property type="match status" value="1"/>
</dbReference>
<dbReference type="Gene3D" id="1.20.58.1000">
    <property type="entry name" value="Metal-sensitive repressor, helix protomer"/>
    <property type="match status" value="1"/>
</dbReference>
<dbReference type="InterPro" id="IPR003735">
    <property type="entry name" value="Metal_Tscrpt_repr"/>
</dbReference>
<comment type="caution">
    <text evidence="2">The sequence shown here is derived from an EMBL/GenBank/DDBJ whole genome shotgun (WGS) entry which is preliminary data.</text>
</comment>
<dbReference type="RefSeq" id="WP_377707216.1">
    <property type="nucleotide sequence ID" value="NZ_JBHRTE010000062.1"/>
</dbReference>
<comment type="similarity">
    <text evidence="1">Belongs to the FrmR/RcnR family.</text>
</comment>
<organism evidence="2 3">
    <name type="scientific">Paracoccus fontiphilus</name>
    <dbReference type="NCBI Taxonomy" id="1815556"/>
    <lineage>
        <taxon>Bacteria</taxon>
        <taxon>Pseudomonadati</taxon>
        <taxon>Pseudomonadota</taxon>
        <taxon>Alphaproteobacteria</taxon>
        <taxon>Rhodobacterales</taxon>
        <taxon>Paracoccaceae</taxon>
        <taxon>Paracoccus</taxon>
    </lineage>
</organism>
<evidence type="ECO:0000313" key="2">
    <source>
        <dbReference type="EMBL" id="MFC3169407.1"/>
    </source>
</evidence>
<dbReference type="CDD" id="cd10148">
    <property type="entry name" value="CsoR-like_DUF156"/>
    <property type="match status" value="1"/>
</dbReference>
<dbReference type="PANTHER" id="PTHR33677">
    <property type="entry name" value="TRANSCRIPTIONAL REPRESSOR FRMR-RELATED"/>
    <property type="match status" value="1"/>
</dbReference>
<evidence type="ECO:0000256" key="1">
    <source>
        <dbReference type="ARBA" id="ARBA00005260"/>
    </source>
</evidence>
<dbReference type="EMBL" id="JBHRTE010000062">
    <property type="protein sequence ID" value="MFC3169407.1"/>
    <property type="molecule type" value="Genomic_DNA"/>
</dbReference>
<feature type="non-terminal residue" evidence="2">
    <location>
        <position position="1"/>
    </location>
</feature>
<sequence>SRVSCSSSLHEGYDEPETLCHAIGLICPMGADVRHCIDILNQTMAVRSALSQVELMILQDHADACVQDAILSQDTERQRQKFQELVEVFGRVCR</sequence>
<protein>
    <submittedName>
        <fullName evidence="2">Metal-sensitive transcriptional regulator</fullName>
    </submittedName>
</protein>
<evidence type="ECO:0000313" key="3">
    <source>
        <dbReference type="Proteomes" id="UP001595557"/>
    </source>
</evidence>
<accession>A0ABV7IFN5</accession>
<proteinExistence type="inferred from homology"/>